<dbReference type="GO" id="GO:0015104">
    <property type="term" value="F:antimonite transmembrane transporter activity"/>
    <property type="evidence" value="ECO:0007669"/>
    <property type="project" value="TreeGrafter"/>
</dbReference>
<comment type="similarity">
    <text evidence="2">Belongs to the arsenical resistance-3 (ACR3) (TC 2.A.59) family.</text>
</comment>
<evidence type="ECO:0000256" key="4">
    <source>
        <dbReference type="ARBA" id="ARBA00022475"/>
    </source>
</evidence>
<evidence type="ECO:0000256" key="3">
    <source>
        <dbReference type="ARBA" id="ARBA00022448"/>
    </source>
</evidence>
<dbReference type="InterPro" id="IPR002657">
    <property type="entry name" value="BilAc:Na_symport/Acr3"/>
</dbReference>
<dbReference type="InterPro" id="IPR038770">
    <property type="entry name" value="Na+/solute_symporter_sf"/>
</dbReference>
<organism evidence="9 10">
    <name type="scientific">Microbacterium sorbitolivorans</name>
    <dbReference type="NCBI Taxonomy" id="1867410"/>
    <lineage>
        <taxon>Bacteria</taxon>
        <taxon>Bacillati</taxon>
        <taxon>Actinomycetota</taxon>
        <taxon>Actinomycetes</taxon>
        <taxon>Micrococcales</taxon>
        <taxon>Microbacteriaceae</taxon>
        <taxon>Microbacterium</taxon>
    </lineage>
</organism>
<comment type="subcellular location">
    <subcellularLocation>
        <location evidence="1">Cell membrane</location>
        <topology evidence="1">Multi-pass membrane protein</topology>
    </subcellularLocation>
</comment>
<feature type="transmembrane region" description="Helical" evidence="8">
    <location>
        <begin position="66"/>
        <end position="85"/>
    </location>
</feature>
<dbReference type="PANTHER" id="PTHR43057:SF1">
    <property type="entry name" value="ARSENICAL-RESISTANCE PROTEIN 3"/>
    <property type="match status" value="1"/>
</dbReference>
<evidence type="ECO:0000313" key="10">
    <source>
        <dbReference type="Proteomes" id="UP000253508"/>
    </source>
</evidence>
<sequence length="314" mass="32797">MNWLERHQVAMYLGALAAGAAAGLLSPAIADPAGHAVSPALALLLYVTFLGVPFARIRSSLRDSRFLVTLGVLNFVVVPPIAWLLSRVVADDQALLAGVLFVLLAPCVDYVIVFAGLAGGSADRLLAAAPLLLLAQMVALPAYLRVFMGSEIASAIEPAPFVEALVVLIVVPMALAAATQFLASRAAWARAFERRALGMMVPLMMLTLAAVVASQIAGVGAHLHALPRAIAVYSAFALVMVPVGILLGRAARTDPAGRRAIVFSGVTRNSLVVLPLVIALPAGFELAPLAVVTQTLVELVAMVVMVRAVPRLVR</sequence>
<dbReference type="GO" id="GO:0015297">
    <property type="term" value="F:antiporter activity"/>
    <property type="evidence" value="ECO:0007669"/>
    <property type="project" value="InterPro"/>
</dbReference>
<evidence type="ECO:0000256" key="5">
    <source>
        <dbReference type="ARBA" id="ARBA00022692"/>
    </source>
</evidence>
<feature type="transmembrane region" description="Helical" evidence="8">
    <location>
        <begin position="125"/>
        <end position="144"/>
    </location>
</feature>
<protein>
    <submittedName>
        <fullName evidence="9">Arsenic resistance protein</fullName>
    </submittedName>
</protein>
<feature type="transmembrane region" description="Helical" evidence="8">
    <location>
        <begin position="230"/>
        <end position="248"/>
    </location>
</feature>
<comment type="caution">
    <text evidence="9">The sequence shown here is derived from an EMBL/GenBank/DDBJ whole genome shotgun (WGS) entry which is preliminary data.</text>
</comment>
<keyword evidence="4" id="KW-1003">Cell membrane</keyword>
<accession>A0A367Y9B9</accession>
<dbReference type="EMBL" id="QORO01000001">
    <property type="protein sequence ID" value="RCK61632.1"/>
    <property type="molecule type" value="Genomic_DNA"/>
</dbReference>
<evidence type="ECO:0000256" key="7">
    <source>
        <dbReference type="ARBA" id="ARBA00023136"/>
    </source>
</evidence>
<keyword evidence="5 8" id="KW-0812">Transmembrane</keyword>
<feature type="transmembrane region" description="Helical" evidence="8">
    <location>
        <begin position="196"/>
        <end position="218"/>
    </location>
</feature>
<dbReference type="GO" id="GO:0005886">
    <property type="term" value="C:plasma membrane"/>
    <property type="evidence" value="ECO:0007669"/>
    <property type="project" value="UniProtKB-SubCell"/>
</dbReference>
<dbReference type="Gene3D" id="1.20.1530.20">
    <property type="match status" value="1"/>
</dbReference>
<feature type="transmembrane region" description="Helical" evidence="8">
    <location>
        <begin position="40"/>
        <end position="57"/>
    </location>
</feature>
<evidence type="ECO:0000256" key="2">
    <source>
        <dbReference type="ARBA" id="ARBA00010110"/>
    </source>
</evidence>
<gene>
    <name evidence="9" type="ORF">DTO57_03090</name>
</gene>
<name>A0A367Y9B9_9MICO</name>
<keyword evidence="7 8" id="KW-0472">Membrane</keyword>
<dbReference type="Proteomes" id="UP000253508">
    <property type="component" value="Unassembled WGS sequence"/>
</dbReference>
<dbReference type="Pfam" id="PF01758">
    <property type="entry name" value="SBF"/>
    <property type="match status" value="1"/>
</dbReference>
<keyword evidence="10" id="KW-1185">Reference proteome</keyword>
<feature type="transmembrane region" description="Helical" evidence="8">
    <location>
        <begin position="164"/>
        <end position="184"/>
    </location>
</feature>
<feature type="transmembrane region" description="Helical" evidence="8">
    <location>
        <begin position="97"/>
        <end position="118"/>
    </location>
</feature>
<dbReference type="AlphaFoldDB" id="A0A367Y9B9"/>
<dbReference type="OrthoDB" id="3254016at2"/>
<evidence type="ECO:0000313" key="9">
    <source>
        <dbReference type="EMBL" id="RCK61632.1"/>
    </source>
</evidence>
<dbReference type="InterPro" id="IPR004706">
    <property type="entry name" value="Arsenical-R_Acr3"/>
</dbReference>
<dbReference type="RefSeq" id="WP_114116736.1">
    <property type="nucleotide sequence ID" value="NZ_BMHU01000001.1"/>
</dbReference>
<keyword evidence="3" id="KW-0813">Transport</keyword>
<dbReference type="PANTHER" id="PTHR43057">
    <property type="entry name" value="ARSENITE EFFLUX TRANSPORTER"/>
    <property type="match status" value="1"/>
</dbReference>
<evidence type="ECO:0000256" key="1">
    <source>
        <dbReference type="ARBA" id="ARBA00004651"/>
    </source>
</evidence>
<evidence type="ECO:0000256" key="6">
    <source>
        <dbReference type="ARBA" id="ARBA00022989"/>
    </source>
</evidence>
<reference evidence="9 10" key="1">
    <citation type="submission" date="2018-07" db="EMBL/GenBank/DDBJ databases">
        <title>Microbacterium endoborsara sp. nov., a novel actinobacterium isolated from Borszczowia aralocaspica.</title>
        <authorList>
            <person name="An D."/>
        </authorList>
    </citation>
    <scope>NUCLEOTIDE SEQUENCE [LARGE SCALE GENOMIC DNA]</scope>
    <source>
        <strain evidence="9 10">C1.15228</strain>
    </source>
</reference>
<dbReference type="GO" id="GO:0015105">
    <property type="term" value="F:arsenite transmembrane transporter activity"/>
    <property type="evidence" value="ECO:0007669"/>
    <property type="project" value="TreeGrafter"/>
</dbReference>
<evidence type="ECO:0000256" key="8">
    <source>
        <dbReference type="SAM" id="Phobius"/>
    </source>
</evidence>
<keyword evidence="6 8" id="KW-1133">Transmembrane helix</keyword>
<proteinExistence type="inferred from homology"/>